<gene>
    <name evidence="2" type="ORF">AWL63_05490</name>
</gene>
<accession>A0A1B3Z7V0</accession>
<organism evidence="2 3">
    <name type="scientific">Sphingomonas panacis</name>
    <dbReference type="NCBI Taxonomy" id="1560345"/>
    <lineage>
        <taxon>Bacteria</taxon>
        <taxon>Pseudomonadati</taxon>
        <taxon>Pseudomonadota</taxon>
        <taxon>Alphaproteobacteria</taxon>
        <taxon>Sphingomonadales</taxon>
        <taxon>Sphingomonadaceae</taxon>
        <taxon>Sphingomonas</taxon>
    </lineage>
</organism>
<keyword evidence="3" id="KW-1185">Reference proteome</keyword>
<proteinExistence type="predicted"/>
<dbReference type="RefSeq" id="WP_069204076.1">
    <property type="nucleotide sequence ID" value="NZ_CP014168.1"/>
</dbReference>
<dbReference type="EMBL" id="CP014168">
    <property type="protein sequence ID" value="AOH83502.1"/>
    <property type="molecule type" value="Genomic_DNA"/>
</dbReference>
<dbReference type="STRING" id="1560345.AWL63_05490"/>
<reference evidence="2 3" key="1">
    <citation type="submission" date="2016-01" db="EMBL/GenBank/DDBJ databases">
        <title>Complete genome and mega plasmid sequence of Sphingomonas panacis DCY99 elicits systemic resistance in rice to Xanthomonas oryzae.</title>
        <authorList>
            <person name="Kim Y.J."/>
            <person name="Yang D.C."/>
            <person name="Sing P."/>
        </authorList>
    </citation>
    <scope>NUCLEOTIDE SEQUENCE [LARGE SCALE GENOMIC DNA]</scope>
    <source>
        <strain evidence="2 3">DCY99</strain>
    </source>
</reference>
<protein>
    <submittedName>
        <fullName evidence="2">Uncharacterized protein</fullName>
    </submittedName>
</protein>
<dbReference type="KEGG" id="span:AWL63_05490"/>
<evidence type="ECO:0000313" key="2">
    <source>
        <dbReference type="EMBL" id="AOH83502.1"/>
    </source>
</evidence>
<evidence type="ECO:0000313" key="3">
    <source>
        <dbReference type="Proteomes" id="UP000094256"/>
    </source>
</evidence>
<name>A0A1B3Z7V0_9SPHN</name>
<dbReference type="OrthoDB" id="7584124at2"/>
<dbReference type="Proteomes" id="UP000094256">
    <property type="component" value="Chromosome"/>
</dbReference>
<sequence>MRFLLALVGIAAVIVIAMVSLGLLSFQTRPGSLPSVHVDGGTAPAVSANVATLSVGTENKVVDVPTVSTTQKTISVPTVHMNKPGDGTSNAAAE</sequence>
<dbReference type="AlphaFoldDB" id="A0A1B3Z7V0"/>
<evidence type="ECO:0000256" key="1">
    <source>
        <dbReference type="SAM" id="MobiDB-lite"/>
    </source>
</evidence>
<feature type="region of interest" description="Disordered" evidence="1">
    <location>
        <begin position="73"/>
        <end position="94"/>
    </location>
</feature>